<dbReference type="InterPro" id="IPR036188">
    <property type="entry name" value="FAD/NAD-bd_sf"/>
</dbReference>
<reference evidence="9 11" key="2">
    <citation type="submission" date="2018-10" db="EMBL/GenBank/DDBJ databases">
        <title>Bradyrhizobium sp. nov., effective nodules isolated from peanut in China.</title>
        <authorList>
            <person name="Li Y."/>
        </authorList>
    </citation>
    <scope>NUCLEOTIDE SEQUENCE [LARGE SCALE GENOMIC DNA]</scope>
    <source>
        <strain evidence="9 11">CCBAU 53426</strain>
    </source>
</reference>
<keyword evidence="7" id="KW-0560">Oxidoreductase</keyword>
<comment type="similarity">
    <text evidence="3">Belongs to the lysine N(6)-hydroxylase/L-ornithine N(5)-oxygenase family.</text>
</comment>
<dbReference type="EMBL" id="RDQZ01000013">
    <property type="protein sequence ID" value="RXH12354.1"/>
    <property type="molecule type" value="Genomic_DNA"/>
</dbReference>
<keyword evidence="5" id="KW-0274">FAD</keyword>
<reference evidence="8 10" key="1">
    <citation type="submission" date="2018-06" db="EMBL/GenBank/DDBJ databases">
        <title>Comparative genomics of rhizobia nodulating Arachis hypogaea in China.</title>
        <authorList>
            <person name="Li Y."/>
        </authorList>
    </citation>
    <scope>NUCLEOTIDE SEQUENCE [LARGE SCALE GENOMIC DNA]</scope>
    <source>
        <strain evidence="8 10">CCBAU 51670</strain>
    </source>
</reference>
<proteinExistence type="inferred from homology"/>
<evidence type="ECO:0000313" key="8">
    <source>
        <dbReference type="EMBL" id="QAU45215.1"/>
    </source>
</evidence>
<dbReference type="Proteomes" id="UP000290401">
    <property type="component" value="Unassembled WGS sequence"/>
</dbReference>
<dbReference type="AlphaFoldDB" id="A0AAE5WYE2"/>
<evidence type="ECO:0000313" key="10">
    <source>
        <dbReference type="Proteomes" id="UP000288972"/>
    </source>
</evidence>
<gene>
    <name evidence="9" type="ORF">EAS56_17765</name>
    <name evidence="8" type="ORF">XH91_07535</name>
</gene>
<dbReference type="SUPFAM" id="SSF51905">
    <property type="entry name" value="FAD/NAD(P)-binding domain"/>
    <property type="match status" value="2"/>
</dbReference>
<protein>
    <submittedName>
        <fullName evidence="8">L-lysine 6-monooxygenase</fullName>
    </submittedName>
</protein>
<keyword evidence="11" id="KW-1185">Reference proteome</keyword>
<evidence type="ECO:0000313" key="9">
    <source>
        <dbReference type="EMBL" id="RXH12354.1"/>
    </source>
</evidence>
<dbReference type="EMBL" id="CP030053">
    <property type="protein sequence ID" value="QAU45215.1"/>
    <property type="molecule type" value="Genomic_DNA"/>
</dbReference>
<name>A0AAE5WYE2_9BRAD</name>
<dbReference type="KEGG" id="bgz:XH91_07535"/>
<organism evidence="8 10">
    <name type="scientific">Bradyrhizobium guangzhouense</name>
    <dbReference type="NCBI Taxonomy" id="1325095"/>
    <lineage>
        <taxon>Bacteria</taxon>
        <taxon>Pseudomonadati</taxon>
        <taxon>Pseudomonadota</taxon>
        <taxon>Alphaproteobacteria</taxon>
        <taxon>Hyphomicrobiales</taxon>
        <taxon>Nitrobacteraceae</taxon>
        <taxon>Bradyrhizobium</taxon>
    </lineage>
</organism>
<evidence type="ECO:0000256" key="3">
    <source>
        <dbReference type="ARBA" id="ARBA00007588"/>
    </source>
</evidence>
<comment type="pathway">
    <text evidence="2">Siderophore biosynthesis.</text>
</comment>
<dbReference type="InterPro" id="IPR025700">
    <property type="entry name" value="Lys/Orn_oxygenase"/>
</dbReference>
<dbReference type="Pfam" id="PF13434">
    <property type="entry name" value="Lys_Orn_oxgnase"/>
    <property type="match status" value="1"/>
</dbReference>
<evidence type="ECO:0000256" key="6">
    <source>
        <dbReference type="ARBA" id="ARBA00022857"/>
    </source>
</evidence>
<evidence type="ECO:0000256" key="7">
    <source>
        <dbReference type="ARBA" id="ARBA00023002"/>
    </source>
</evidence>
<evidence type="ECO:0000256" key="2">
    <source>
        <dbReference type="ARBA" id="ARBA00004924"/>
    </source>
</evidence>
<keyword evidence="6" id="KW-0521">NADP</keyword>
<evidence type="ECO:0000256" key="4">
    <source>
        <dbReference type="ARBA" id="ARBA00022630"/>
    </source>
</evidence>
<keyword evidence="4" id="KW-0285">Flavoprotein</keyword>
<dbReference type="PANTHER" id="PTHR42802:SF1">
    <property type="entry name" value="L-ORNITHINE N(5)-MONOOXYGENASE"/>
    <property type="match status" value="1"/>
</dbReference>
<evidence type="ECO:0000256" key="5">
    <source>
        <dbReference type="ARBA" id="ARBA00022827"/>
    </source>
</evidence>
<dbReference type="Proteomes" id="UP000288972">
    <property type="component" value="Chromosome"/>
</dbReference>
<evidence type="ECO:0000256" key="1">
    <source>
        <dbReference type="ARBA" id="ARBA00001974"/>
    </source>
</evidence>
<sequence length="433" mass="49264">MIYQCVGVGIGPSNLSLASLLYPYKGVLSAFFDRKPEFAWHDGMYFPGAKLQVALFKDLVTLSDPTNPFSFISYLHAEGKIHHFLNARFEAVPRREFRNYLKWASDSNENVHFGEEVTQIRFDGHFVVETDKRCIRAENIAVGVGTEAHIPSFARNHIGPTQFHVSEYGAKAKSLKAKRVAIVGGGQSGAEAFLDAISCDHDLLPKQVTWISRRENFLPLDDSPFVNDYFMPSFSDYFFGQDAEFKRAFLERNVLASDGISEKTLREIYQRLYELRFIEDCGNVSVLMPGRTVEQVWHDGRQWGLAVTHDATKSEEEPVYADIVIWATGFRSARMPFLDPLVSRLEYEDVEVRIDTNFAAVWDGPANRRIFMLNAARRQRGLAEPNLSLIAWRSQCVIEAMLSGVSCTRAAQKQSFMTWQPINAWSERQHRAV</sequence>
<dbReference type="PANTHER" id="PTHR42802">
    <property type="entry name" value="MONOOXYGENASE"/>
    <property type="match status" value="1"/>
</dbReference>
<dbReference type="Gene3D" id="3.50.50.60">
    <property type="entry name" value="FAD/NAD(P)-binding domain"/>
    <property type="match status" value="1"/>
</dbReference>
<accession>A0AAE5WYE2</accession>
<dbReference type="RefSeq" id="WP_128949992.1">
    <property type="nucleotide sequence ID" value="NZ_CP030053.1"/>
</dbReference>
<comment type="cofactor">
    <cofactor evidence="1">
        <name>FAD</name>
        <dbReference type="ChEBI" id="CHEBI:57692"/>
    </cofactor>
</comment>
<dbReference type="GO" id="GO:0016491">
    <property type="term" value="F:oxidoreductase activity"/>
    <property type="evidence" value="ECO:0007669"/>
    <property type="project" value="UniProtKB-KW"/>
</dbReference>
<evidence type="ECO:0000313" key="11">
    <source>
        <dbReference type="Proteomes" id="UP000290401"/>
    </source>
</evidence>